<protein>
    <submittedName>
        <fullName evidence="2">Uncharacterized protein</fullName>
    </submittedName>
</protein>
<dbReference type="RefSeq" id="WP_191618130.1">
    <property type="nucleotide sequence ID" value="NZ_JACYFG010000038.1"/>
</dbReference>
<feature type="region of interest" description="Disordered" evidence="1">
    <location>
        <begin position="32"/>
        <end position="57"/>
    </location>
</feature>
<comment type="caution">
    <text evidence="2">The sequence shown here is derived from an EMBL/GenBank/DDBJ whole genome shotgun (WGS) entry which is preliminary data.</text>
</comment>
<organism evidence="2 3">
    <name type="scientific">Pelagicoccus enzymogenes</name>
    <dbReference type="NCBI Taxonomy" id="2773457"/>
    <lineage>
        <taxon>Bacteria</taxon>
        <taxon>Pseudomonadati</taxon>
        <taxon>Verrucomicrobiota</taxon>
        <taxon>Opitutia</taxon>
        <taxon>Puniceicoccales</taxon>
        <taxon>Pelagicoccaceae</taxon>
        <taxon>Pelagicoccus</taxon>
    </lineage>
</organism>
<proteinExistence type="predicted"/>
<evidence type="ECO:0000313" key="2">
    <source>
        <dbReference type="EMBL" id="MBD5781026.1"/>
    </source>
</evidence>
<dbReference type="EMBL" id="JACYFG010000038">
    <property type="protein sequence ID" value="MBD5781026.1"/>
    <property type="molecule type" value="Genomic_DNA"/>
</dbReference>
<sequence length="690" mass="78151">MKTLKRISLIAGTVSTFSLGLWLGQPQLSSPLTTADTSDAELQTPTSPQRDTFTVPSFPFSQPFDPRRELDHALSLDDETERYGRMIAIGCYAARQNPKGNLAILSPDIWHYPNYDLRGAFHSEWMRTAPDSFLEYSEAKYKTLSEENQTKLYPSYHLSYMEPMALLELLPKVENQRLKNRLRSDLLGTLIELDPSLLWENRELIASPQAIIDEASAKSLFDLALQFWELTDWEEISFGLELHDYIAQNQLLSYASKLQGYERTTFAVSYAAAHPAAAADWVRQQGDFHDISYEFDSEHAPFFKHLFASKGFAQWEDAGLWICEGISADSEQQNHASIFRTIKAAPEHCHIIRLKEEFTAYLHQVEDLQSIKSLYLSLQNDHPILETLERFMLQSDKDFSDAIVTRTTREAPTPERLMQVLEIGKLEVWPPAYLAAAKETLNSLSEEQLLWSLSPGMILSAHEIAPDRIQNIISSADPTWVYNTLGSYEFTSNASVRNLDQLPHLLKDLPPEKAQNILESARTAALQQSLFDPNKIAYLGVAQTPSETLIVANSIELSAYLEDKELKQAIDSHPFHDDIYLSIASNSLPDDYPADDPKLNQALARIEKGRELSKKSPYEAVSSIQSLPDSERLLTAKAFLLAKAQTAQYSGTEELIKLPIWSESERQQLQTLGFTHLVNQNIDYSSEIIW</sequence>
<gene>
    <name evidence="2" type="ORF">IEN85_16110</name>
</gene>
<evidence type="ECO:0000313" key="3">
    <source>
        <dbReference type="Proteomes" id="UP000622317"/>
    </source>
</evidence>
<accession>A0A927FC23</accession>
<name>A0A927FC23_9BACT</name>
<keyword evidence="3" id="KW-1185">Reference proteome</keyword>
<dbReference type="Proteomes" id="UP000622317">
    <property type="component" value="Unassembled WGS sequence"/>
</dbReference>
<feature type="compositionally biased region" description="Polar residues" evidence="1">
    <location>
        <begin position="32"/>
        <end position="55"/>
    </location>
</feature>
<dbReference type="AlphaFoldDB" id="A0A927FC23"/>
<evidence type="ECO:0000256" key="1">
    <source>
        <dbReference type="SAM" id="MobiDB-lite"/>
    </source>
</evidence>
<reference evidence="2" key="1">
    <citation type="submission" date="2020-09" db="EMBL/GenBank/DDBJ databases">
        <title>Pelagicoccus enzymogenes sp. nov. with an EPS production, isolated from marine sediment.</title>
        <authorList>
            <person name="Feng X."/>
        </authorList>
    </citation>
    <scope>NUCLEOTIDE SEQUENCE</scope>
    <source>
        <strain evidence="2">NFK12</strain>
    </source>
</reference>